<sequence>MPQSIWISICLRFVISQPLSLAACLLKLIIAIIQPGKLESVKQALTQVEVVRLTVLDCQGFGRQRGQTGRIGTHNAGMNLLPKLQLQIAVNEEFVAPTVAAITEGGRSGEGGEIGDGKIFVLPMDDCVRIRTGQRGSEAI</sequence>
<dbReference type="PRINTS" id="PR00340">
    <property type="entry name" value="PIIGLNB"/>
</dbReference>
<comment type="caution">
    <text evidence="1">The sequence shown here is derived from an EMBL/GenBank/DDBJ whole genome shotgun (WGS) entry which is preliminary data.</text>
</comment>
<organism evidence="1 2">
    <name type="scientific">Rubripirellula obstinata</name>
    <dbReference type="NCBI Taxonomy" id="406547"/>
    <lineage>
        <taxon>Bacteria</taxon>
        <taxon>Pseudomonadati</taxon>
        <taxon>Planctomycetota</taxon>
        <taxon>Planctomycetia</taxon>
        <taxon>Pirellulales</taxon>
        <taxon>Pirellulaceae</taxon>
        <taxon>Rubripirellula</taxon>
    </lineage>
</organism>
<accession>A0A5B1CHN3</accession>
<gene>
    <name evidence="1" type="primary">glnB_2</name>
    <name evidence="1" type="ORF">LF1_22590</name>
</gene>
<keyword evidence="2" id="KW-1185">Reference proteome</keyword>
<protein>
    <submittedName>
        <fullName evidence="1">Nitrogen regulatory protein P-II</fullName>
    </submittedName>
</protein>
<dbReference type="GO" id="GO:0030234">
    <property type="term" value="F:enzyme regulator activity"/>
    <property type="evidence" value="ECO:0007669"/>
    <property type="project" value="InterPro"/>
</dbReference>
<dbReference type="InterPro" id="IPR002187">
    <property type="entry name" value="N-reg_PII"/>
</dbReference>
<dbReference type="InterPro" id="IPR011322">
    <property type="entry name" value="N-reg_PII-like_a/b"/>
</dbReference>
<dbReference type="InterPro" id="IPR015867">
    <property type="entry name" value="N-reg_PII/ATP_PRibTrfase_C"/>
</dbReference>
<proteinExistence type="predicted"/>
<name>A0A5B1CHN3_9BACT</name>
<dbReference type="Proteomes" id="UP000322699">
    <property type="component" value="Unassembled WGS sequence"/>
</dbReference>
<dbReference type="PROSITE" id="PS51343">
    <property type="entry name" value="PII_GLNB_DOM"/>
    <property type="match status" value="1"/>
</dbReference>
<evidence type="ECO:0000313" key="1">
    <source>
        <dbReference type="EMBL" id="KAA1259722.1"/>
    </source>
</evidence>
<dbReference type="GO" id="GO:0006808">
    <property type="term" value="P:regulation of nitrogen utilization"/>
    <property type="evidence" value="ECO:0007669"/>
    <property type="project" value="InterPro"/>
</dbReference>
<dbReference type="SMART" id="SM00938">
    <property type="entry name" value="P-II"/>
    <property type="match status" value="1"/>
</dbReference>
<dbReference type="AlphaFoldDB" id="A0A5B1CHN3"/>
<evidence type="ECO:0000313" key="2">
    <source>
        <dbReference type="Proteomes" id="UP000322699"/>
    </source>
</evidence>
<reference evidence="1 2" key="1">
    <citation type="submission" date="2019-08" db="EMBL/GenBank/DDBJ databases">
        <title>Deep-cultivation of Planctomycetes and their phenomic and genomic characterization uncovers novel biology.</title>
        <authorList>
            <person name="Wiegand S."/>
            <person name="Jogler M."/>
            <person name="Boedeker C."/>
            <person name="Pinto D."/>
            <person name="Vollmers J."/>
            <person name="Rivas-Marin E."/>
            <person name="Kohn T."/>
            <person name="Peeters S.H."/>
            <person name="Heuer A."/>
            <person name="Rast P."/>
            <person name="Oberbeckmann S."/>
            <person name="Bunk B."/>
            <person name="Jeske O."/>
            <person name="Meyerdierks A."/>
            <person name="Storesund J.E."/>
            <person name="Kallscheuer N."/>
            <person name="Luecker S."/>
            <person name="Lage O.M."/>
            <person name="Pohl T."/>
            <person name="Merkel B.J."/>
            <person name="Hornburger P."/>
            <person name="Mueller R.-W."/>
            <person name="Bruemmer F."/>
            <person name="Labrenz M."/>
            <person name="Spormann A.M."/>
            <person name="Op Den Camp H."/>
            <person name="Overmann J."/>
            <person name="Amann R."/>
            <person name="Jetten M.S.M."/>
            <person name="Mascher T."/>
            <person name="Medema M.H."/>
            <person name="Devos D.P."/>
            <person name="Kaster A.-K."/>
            <person name="Ovreas L."/>
            <person name="Rohde M."/>
            <person name="Galperin M.Y."/>
            <person name="Jogler C."/>
        </authorList>
    </citation>
    <scope>NUCLEOTIDE SEQUENCE [LARGE SCALE GENOMIC DNA]</scope>
    <source>
        <strain evidence="1 2">LF1</strain>
    </source>
</reference>
<dbReference type="PANTHER" id="PTHR30115:SF18">
    <property type="entry name" value="NITROGEN REGULATORY PROTEIN P-II"/>
    <property type="match status" value="1"/>
</dbReference>
<dbReference type="GO" id="GO:0005829">
    <property type="term" value="C:cytosol"/>
    <property type="evidence" value="ECO:0007669"/>
    <property type="project" value="TreeGrafter"/>
</dbReference>
<dbReference type="Pfam" id="PF00543">
    <property type="entry name" value="P-II"/>
    <property type="match status" value="1"/>
</dbReference>
<dbReference type="EMBL" id="VRLW01000001">
    <property type="protein sequence ID" value="KAA1259722.1"/>
    <property type="molecule type" value="Genomic_DNA"/>
</dbReference>
<dbReference type="SUPFAM" id="SSF54913">
    <property type="entry name" value="GlnB-like"/>
    <property type="match status" value="1"/>
</dbReference>
<dbReference type="Gene3D" id="3.30.70.120">
    <property type="match status" value="1"/>
</dbReference>
<dbReference type="GO" id="GO:0005524">
    <property type="term" value="F:ATP binding"/>
    <property type="evidence" value="ECO:0007669"/>
    <property type="project" value="TreeGrafter"/>
</dbReference>
<dbReference type="PANTHER" id="PTHR30115">
    <property type="entry name" value="NITROGEN REGULATORY PROTEIN P-II"/>
    <property type="match status" value="1"/>
</dbReference>